<evidence type="ECO:0000313" key="3">
    <source>
        <dbReference type="Proteomes" id="UP000720189"/>
    </source>
</evidence>
<comment type="caution">
    <text evidence="2">The sequence shown here is derived from an EMBL/GenBank/DDBJ whole genome shotgun (WGS) entry which is preliminary data.</text>
</comment>
<proteinExistence type="predicted"/>
<dbReference type="Pfam" id="PF01738">
    <property type="entry name" value="DLH"/>
    <property type="match status" value="1"/>
</dbReference>
<evidence type="ECO:0000259" key="1">
    <source>
        <dbReference type="Pfam" id="PF01738"/>
    </source>
</evidence>
<dbReference type="RefSeq" id="XP_046043337.1">
    <property type="nucleotide sequence ID" value="XM_046188747.1"/>
</dbReference>
<dbReference type="AlphaFoldDB" id="A0A9P9G2I6"/>
<name>A0A9P9G2I6_FUSRE</name>
<feature type="domain" description="Dienelactone hydrolase" evidence="1">
    <location>
        <begin position="33"/>
        <end position="153"/>
    </location>
</feature>
<dbReference type="PANTHER" id="PTHR17630:SF44">
    <property type="entry name" value="PROTEIN AIM2"/>
    <property type="match status" value="1"/>
</dbReference>
<gene>
    <name evidence="2" type="ORF">BKA55DRAFT_524936</name>
</gene>
<sequence length="175" mass="19643">MTSYPPAQCCTVGFRHEGALQGKAIRITGGKHEAYLATPPPDKAKKFAILFLPDIMGIWKNSRLLSDEFASNGYLTLLLDTFNGDPLPVRAVVNDEVDIFKWLAGGSTGDNPHNEPAVDPIVLDAIKFLREEYGVKKLGAVGYCFGAKYLVRHWKWAKEQAFYQAIVWFDEHLRE</sequence>
<dbReference type="EMBL" id="JAGMUX010000021">
    <property type="protein sequence ID" value="KAH7231228.1"/>
    <property type="molecule type" value="Genomic_DNA"/>
</dbReference>
<keyword evidence="3" id="KW-1185">Reference proteome</keyword>
<reference evidence="2" key="1">
    <citation type="journal article" date="2021" name="Nat. Commun.">
        <title>Genetic determinants of endophytism in the Arabidopsis root mycobiome.</title>
        <authorList>
            <person name="Mesny F."/>
            <person name="Miyauchi S."/>
            <person name="Thiergart T."/>
            <person name="Pickel B."/>
            <person name="Atanasova L."/>
            <person name="Karlsson M."/>
            <person name="Huettel B."/>
            <person name="Barry K.W."/>
            <person name="Haridas S."/>
            <person name="Chen C."/>
            <person name="Bauer D."/>
            <person name="Andreopoulos W."/>
            <person name="Pangilinan J."/>
            <person name="LaButti K."/>
            <person name="Riley R."/>
            <person name="Lipzen A."/>
            <person name="Clum A."/>
            <person name="Drula E."/>
            <person name="Henrissat B."/>
            <person name="Kohler A."/>
            <person name="Grigoriev I.V."/>
            <person name="Martin F.M."/>
            <person name="Hacquard S."/>
        </authorList>
    </citation>
    <scope>NUCLEOTIDE SEQUENCE</scope>
    <source>
        <strain evidence="2">MPI-CAGE-AT-0023</strain>
    </source>
</reference>
<dbReference type="GO" id="GO:0016787">
    <property type="term" value="F:hydrolase activity"/>
    <property type="evidence" value="ECO:0007669"/>
    <property type="project" value="InterPro"/>
</dbReference>
<dbReference type="SUPFAM" id="SSF53474">
    <property type="entry name" value="alpha/beta-Hydrolases"/>
    <property type="match status" value="1"/>
</dbReference>
<organism evidence="2 3">
    <name type="scientific">Fusarium redolens</name>
    <dbReference type="NCBI Taxonomy" id="48865"/>
    <lineage>
        <taxon>Eukaryota</taxon>
        <taxon>Fungi</taxon>
        <taxon>Dikarya</taxon>
        <taxon>Ascomycota</taxon>
        <taxon>Pezizomycotina</taxon>
        <taxon>Sordariomycetes</taxon>
        <taxon>Hypocreomycetidae</taxon>
        <taxon>Hypocreales</taxon>
        <taxon>Nectriaceae</taxon>
        <taxon>Fusarium</taxon>
        <taxon>Fusarium redolens species complex</taxon>
    </lineage>
</organism>
<dbReference type="PANTHER" id="PTHR17630">
    <property type="entry name" value="DIENELACTONE HYDROLASE"/>
    <property type="match status" value="1"/>
</dbReference>
<protein>
    <recommendedName>
        <fullName evidence="1">Dienelactone hydrolase domain-containing protein</fullName>
    </recommendedName>
</protein>
<dbReference type="Gene3D" id="3.40.50.1820">
    <property type="entry name" value="alpha/beta hydrolase"/>
    <property type="match status" value="1"/>
</dbReference>
<dbReference type="OrthoDB" id="17560at2759"/>
<dbReference type="InterPro" id="IPR029058">
    <property type="entry name" value="AB_hydrolase_fold"/>
</dbReference>
<evidence type="ECO:0000313" key="2">
    <source>
        <dbReference type="EMBL" id="KAH7231228.1"/>
    </source>
</evidence>
<dbReference type="InterPro" id="IPR002925">
    <property type="entry name" value="Dienelactn_hydro"/>
</dbReference>
<dbReference type="GeneID" id="70218701"/>
<accession>A0A9P9G2I6</accession>
<dbReference type="Proteomes" id="UP000720189">
    <property type="component" value="Unassembled WGS sequence"/>
</dbReference>